<proteinExistence type="predicted"/>
<feature type="compositionally biased region" description="Basic and acidic residues" evidence="1">
    <location>
        <begin position="17"/>
        <end position="34"/>
    </location>
</feature>
<dbReference type="EMBL" id="JAHYIQ010000021">
    <property type="protein sequence ID" value="KAK1123040.1"/>
    <property type="molecule type" value="Genomic_DNA"/>
</dbReference>
<name>A0AA40FQA5_9HYME</name>
<reference evidence="2" key="1">
    <citation type="submission" date="2021-10" db="EMBL/GenBank/DDBJ databases">
        <title>Melipona bicolor Genome sequencing and assembly.</title>
        <authorList>
            <person name="Araujo N.S."/>
            <person name="Arias M.C."/>
        </authorList>
    </citation>
    <scope>NUCLEOTIDE SEQUENCE</scope>
    <source>
        <strain evidence="2">USP_2M_L1-L4_2017</strain>
        <tissue evidence="2">Whole body</tissue>
    </source>
</reference>
<evidence type="ECO:0000313" key="3">
    <source>
        <dbReference type="Proteomes" id="UP001177670"/>
    </source>
</evidence>
<evidence type="ECO:0000256" key="1">
    <source>
        <dbReference type="SAM" id="MobiDB-lite"/>
    </source>
</evidence>
<sequence length="124" mass="13729">MLHNNFPSVGNFFFSDRDETERSESQLQRGERINWDSSDGQKGAKGSKRAATQSGKFCCLVNTPFSARRIAVLMKIGFRYTLPTLVLDFIKVGWISIPGSRFVPASLAAKGDAAVVKIAPMIFR</sequence>
<feature type="region of interest" description="Disordered" evidence="1">
    <location>
        <begin position="17"/>
        <end position="52"/>
    </location>
</feature>
<gene>
    <name evidence="2" type="ORF">K0M31_008676</name>
</gene>
<evidence type="ECO:0000313" key="2">
    <source>
        <dbReference type="EMBL" id="KAK1123040.1"/>
    </source>
</evidence>
<organism evidence="2 3">
    <name type="scientific">Melipona bicolor</name>
    <dbReference type="NCBI Taxonomy" id="60889"/>
    <lineage>
        <taxon>Eukaryota</taxon>
        <taxon>Metazoa</taxon>
        <taxon>Ecdysozoa</taxon>
        <taxon>Arthropoda</taxon>
        <taxon>Hexapoda</taxon>
        <taxon>Insecta</taxon>
        <taxon>Pterygota</taxon>
        <taxon>Neoptera</taxon>
        <taxon>Endopterygota</taxon>
        <taxon>Hymenoptera</taxon>
        <taxon>Apocrita</taxon>
        <taxon>Aculeata</taxon>
        <taxon>Apoidea</taxon>
        <taxon>Anthophila</taxon>
        <taxon>Apidae</taxon>
        <taxon>Melipona</taxon>
    </lineage>
</organism>
<accession>A0AA40FQA5</accession>
<dbReference type="AlphaFoldDB" id="A0AA40FQA5"/>
<dbReference type="Proteomes" id="UP001177670">
    <property type="component" value="Unassembled WGS sequence"/>
</dbReference>
<comment type="caution">
    <text evidence="2">The sequence shown here is derived from an EMBL/GenBank/DDBJ whole genome shotgun (WGS) entry which is preliminary data.</text>
</comment>
<keyword evidence="3" id="KW-1185">Reference proteome</keyword>
<protein>
    <submittedName>
        <fullName evidence="2">Uncharacterized protein</fullName>
    </submittedName>
</protein>